<evidence type="ECO:0000256" key="10">
    <source>
        <dbReference type="PROSITE-ProRule" id="PRU00282"/>
    </source>
</evidence>
<reference evidence="12" key="2">
    <citation type="submission" date="2023-06" db="EMBL/GenBank/DDBJ databases">
        <authorList>
            <consortium name="Lawrence Berkeley National Laboratory"/>
            <person name="Haridas S."/>
            <person name="Hensen N."/>
            <person name="Bonometti L."/>
            <person name="Westerberg I."/>
            <person name="Brannstrom I.O."/>
            <person name="Guillou S."/>
            <person name="Cros-Aarteil S."/>
            <person name="Calhoun S."/>
            <person name="Kuo A."/>
            <person name="Mondo S."/>
            <person name="Pangilinan J."/>
            <person name="Riley R."/>
            <person name="Labutti K."/>
            <person name="Andreopoulos B."/>
            <person name="Lipzen A."/>
            <person name="Chen C."/>
            <person name="Yanf M."/>
            <person name="Daum C."/>
            <person name="Ng V."/>
            <person name="Clum A."/>
            <person name="Steindorff A."/>
            <person name="Ohm R."/>
            <person name="Martin F."/>
            <person name="Silar P."/>
            <person name="Natvig D."/>
            <person name="Lalanne C."/>
            <person name="Gautier V."/>
            <person name="Ament-Velasquez S.L."/>
            <person name="Kruys A."/>
            <person name="Hutchinson M.I."/>
            <person name="Powell A.J."/>
            <person name="Barry K."/>
            <person name="Miller A.N."/>
            <person name="Grigoriev I.V."/>
            <person name="Debuchy R."/>
            <person name="Gladieux P."/>
            <person name="Thoren M.H."/>
            <person name="Johannesson H."/>
        </authorList>
    </citation>
    <scope>NUCLEOTIDE SEQUENCE</scope>
    <source>
        <strain evidence="12">CBS 560.94</strain>
    </source>
</reference>
<dbReference type="EMBL" id="JAUEPP010000003">
    <property type="protein sequence ID" value="KAK3348142.1"/>
    <property type="molecule type" value="Genomic_DNA"/>
</dbReference>
<dbReference type="GO" id="GO:0031966">
    <property type="term" value="C:mitochondrial membrane"/>
    <property type="evidence" value="ECO:0007669"/>
    <property type="project" value="UniProtKB-SubCell"/>
</dbReference>
<evidence type="ECO:0000256" key="4">
    <source>
        <dbReference type="ARBA" id="ARBA00022692"/>
    </source>
</evidence>
<dbReference type="Pfam" id="PF00153">
    <property type="entry name" value="Mito_carr"/>
    <property type="match status" value="1"/>
</dbReference>
<organism evidence="12 13">
    <name type="scientific">Neurospora tetraspora</name>
    <dbReference type="NCBI Taxonomy" id="94610"/>
    <lineage>
        <taxon>Eukaryota</taxon>
        <taxon>Fungi</taxon>
        <taxon>Dikarya</taxon>
        <taxon>Ascomycota</taxon>
        <taxon>Pezizomycotina</taxon>
        <taxon>Sordariomycetes</taxon>
        <taxon>Sordariomycetidae</taxon>
        <taxon>Sordariales</taxon>
        <taxon>Sordariaceae</taxon>
        <taxon>Neurospora</taxon>
    </lineage>
</organism>
<evidence type="ECO:0000256" key="7">
    <source>
        <dbReference type="ARBA" id="ARBA00022989"/>
    </source>
</evidence>
<evidence type="ECO:0000256" key="3">
    <source>
        <dbReference type="ARBA" id="ARBA00022448"/>
    </source>
</evidence>
<comment type="similarity">
    <text evidence="2 11">Belongs to the mitochondrial carrier (TC 2.A.29) family.</text>
</comment>
<keyword evidence="7" id="KW-1133">Transmembrane helix</keyword>
<evidence type="ECO:0000256" key="6">
    <source>
        <dbReference type="ARBA" id="ARBA00022792"/>
    </source>
</evidence>
<keyword evidence="9 10" id="KW-0472">Membrane</keyword>
<accession>A0AAE0MTR2</accession>
<evidence type="ECO:0000313" key="13">
    <source>
        <dbReference type="Proteomes" id="UP001278500"/>
    </source>
</evidence>
<gene>
    <name evidence="12" type="ORF">B0H65DRAFT_424469</name>
</gene>
<proteinExistence type="inferred from homology"/>
<keyword evidence="3 11" id="KW-0813">Transport</keyword>
<keyword evidence="8" id="KW-0496">Mitochondrion</keyword>
<evidence type="ECO:0000256" key="5">
    <source>
        <dbReference type="ARBA" id="ARBA00022737"/>
    </source>
</evidence>
<dbReference type="GO" id="GO:0022857">
    <property type="term" value="F:transmembrane transporter activity"/>
    <property type="evidence" value="ECO:0007669"/>
    <property type="project" value="TreeGrafter"/>
</dbReference>
<keyword evidence="4 10" id="KW-0812">Transmembrane</keyword>
<dbReference type="PROSITE" id="PS50920">
    <property type="entry name" value="SOLCAR"/>
    <property type="match status" value="1"/>
</dbReference>
<evidence type="ECO:0000256" key="11">
    <source>
        <dbReference type="RuleBase" id="RU000488"/>
    </source>
</evidence>
<evidence type="ECO:0000313" key="12">
    <source>
        <dbReference type="EMBL" id="KAK3348142.1"/>
    </source>
</evidence>
<evidence type="ECO:0000256" key="9">
    <source>
        <dbReference type="ARBA" id="ARBA00023136"/>
    </source>
</evidence>
<reference evidence="12" key="1">
    <citation type="journal article" date="2023" name="Mol. Phylogenet. Evol.">
        <title>Genome-scale phylogeny and comparative genomics of the fungal order Sordariales.</title>
        <authorList>
            <person name="Hensen N."/>
            <person name="Bonometti L."/>
            <person name="Westerberg I."/>
            <person name="Brannstrom I.O."/>
            <person name="Guillou S."/>
            <person name="Cros-Aarteil S."/>
            <person name="Calhoun S."/>
            <person name="Haridas S."/>
            <person name="Kuo A."/>
            <person name="Mondo S."/>
            <person name="Pangilinan J."/>
            <person name="Riley R."/>
            <person name="LaButti K."/>
            <person name="Andreopoulos B."/>
            <person name="Lipzen A."/>
            <person name="Chen C."/>
            <person name="Yan M."/>
            <person name="Daum C."/>
            <person name="Ng V."/>
            <person name="Clum A."/>
            <person name="Steindorff A."/>
            <person name="Ohm R.A."/>
            <person name="Martin F."/>
            <person name="Silar P."/>
            <person name="Natvig D.O."/>
            <person name="Lalanne C."/>
            <person name="Gautier V."/>
            <person name="Ament-Velasquez S.L."/>
            <person name="Kruys A."/>
            <person name="Hutchinson M.I."/>
            <person name="Powell A.J."/>
            <person name="Barry K."/>
            <person name="Miller A.N."/>
            <person name="Grigoriev I.V."/>
            <person name="Debuchy R."/>
            <person name="Gladieux P."/>
            <person name="Hiltunen Thoren M."/>
            <person name="Johannesson H."/>
        </authorList>
    </citation>
    <scope>NUCLEOTIDE SEQUENCE</scope>
    <source>
        <strain evidence="12">CBS 560.94</strain>
    </source>
</reference>
<dbReference type="RefSeq" id="XP_062683224.1">
    <property type="nucleotide sequence ID" value="XM_062824513.1"/>
</dbReference>
<dbReference type="Gene3D" id="1.50.40.10">
    <property type="entry name" value="Mitochondrial carrier domain"/>
    <property type="match status" value="1"/>
</dbReference>
<dbReference type="InterPro" id="IPR018108">
    <property type="entry name" value="MCP_transmembrane"/>
</dbReference>
<keyword evidence="5" id="KW-0677">Repeat</keyword>
<dbReference type="PANTHER" id="PTHR45624">
    <property type="entry name" value="MITOCHONDRIAL BASIC AMINO ACIDS TRANSPORTER-RELATED"/>
    <property type="match status" value="1"/>
</dbReference>
<evidence type="ECO:0000256" key="8">
    <source>
        <dbReference type="ARBA" id="ARBA00023128"/>
    </source>
</evidence>
<dbReference type="InterPro" id="IPR023395">
    <property type="entry name" value="MCP_dom_sf"/>
</dbReference>
<name>A0AAE0MTR2_9PEZI</name>
<dbReference type="Proteomes" id="UP001278500">
    <property type="component" value="Unassembled WGS sequence"/>
</dbReference>
<dbReference type="GeneID" id="87861667"/>
<evidence type="ECO:0000256" key="2">
    <source>
        <dbReference type="ARBA" id="ARBA00006375"/>
    </source>
</evidence>
<dbReference type="InterPro" id="IPR050567">
    <property type="entry name" value="Mitochondrial_Carrier"/>
</dbReference>
<keyword evidence="13" id="KW-1185">Reference proteome</keyword>
<comment type="caution">
    <text evidence="12">The sequence shown here is derived from an EMBL/GenBank/DDBJ whole genome shotgun (WGS) entry which is preliminary data.</text>
</comment>
<dbReference type="SUPFAM" id="SSF103506">
    <property type="entry name" value="Mitochondrial carrier"/>
    <property type="match status" value="1"/>
</dbReference>
<evidence type="ECO:0000256" key="1">
    <source>
        <dbReference type="ARBA" id="ARBA00004225"/>
    </source>
</evidence>
<protein>
    <submittedName>
        <fullName evidence="12">Mitochondrial carrier</fullName>
    </submittedName>
</protein>
<dbReference type="AlphaFoldDB" id="A0AAE0MTR2"/>
<sequence length="581" mass="64757">MFVPRRRPLASTRCEDLNLISRMTLQYQTDYQVASVTKWFAEDSGGEAKREDSRKKAANQRDVVLVKATVNPSQQCARTMTPRSSHGLGNDSITSNLNDNIYTRDALGGIGSHPGGFNTGILPVIPSDGQLPDKAPSSNAATGASAAGVRALASQVLTFYFRAPAKAFFRTRVDYLAYARALQEQQSMLLLSQLPVPSQVLTTAARAGAPTAVSQIWDWVRMRARATTPGVIASAVKHYGWRVVPDQVLPPLIANVTVGAVLYTSYLHILGHLHPESRLASKRVYPPPSPLETFTAGFLAGTLQSVIAAPLDAVQARYDIGHYTGTSTTPMNGNPNAVRPKSMWVFSVEKIKEIGVRGIFAGWTLSFLKDSLGSAIFFSTFEYLKAQGYYNFVSWYYGSLNEENIILLSEKRPSSESGKEDNDDPRMPAIIRPHYAIEPAFLLLAGMGASILQQFMLHPLTIIQAEHWERLEKIDAQARKLKEIDKERFLPPAEERARFRWRMMKTYYSAYQETWASCAADAKGAGLNMRNWLYRGFWWNTIRQVPSTSAGLIIFELVRRKYGFGGEQVRINRDGYDILLK</sequence>
<comment type="subcellular location">
    <subcellularLocation>
        <location evidence="1">Mitochondrion membrane</location>
        <topology evidence="1">Multi-pass membrane protein</topology>
    </subcellularLocation>
</comment>
<keyword evidence="6" id="KW-0999">Mitochondrion inner membrane</keyword>
<feature type="repeat" description="Solcar" evidence="10">
    <location>
        <begin position="288"/>
        <end position="387"/>
    </location>
</feature>
<dbReference type="PANTHER" id="PTHR45624:SF26">
    <property type="entry name" value="CARRIER PROTEIN, PUTATIVE (AFU_ORTHOLOGUE AFUA_1G07710)-RELATED"/>
    <property type="match status" value="1"/>
</dbReference>